<feature type="compositionally biased region" description="Low complexity" evidence="2">
    <location>
        <begin position="296"/>
        <end position="308"/>
    </location>
</feature>
<proteinExistence type="predicted"/>
<protein>
    <submittedName>
        <fullName evidence="3">Uncharacterized protein</fullName>
    </submittedName>
</protein>
<evidence type="ECO:0000256" key="2">
    <source>
        <dbReference type="SAM" id="MobiDB-lite"/>
    </source>
</evidence>
<keyword evidence="1" id="KW-0175">Coiled coil</keyword>
<comment type="caution">
    <text evidence="3">The sequence shown here is derived from an EMBL/GenBank/DDBJ whole genome shotgun (WGS) entry which is preliminary data.</text>
</comment>
<dbReference type="EMBL" id="JACSEA010000006">
    <property type="protein sequence ID" value="KAF7398540.1"/>
    <property type="molecule type" value="Genomic_DNA"/>
</dbReference>
<reference evidence="3" key="1">
    <citation type="journal article" date="2020" name="G3 (Bethesda)">
        <title>High-Quality Assemblies for Three Invasive Social Wasps from the &lt;i&gt;Vespula&lt;/i&gt; Genus.</title>
        <authorList>
            <person name="Harrop T.W.R."/>
            <person name="Guhlin J."/>
            <person name="McLaughlin G.M."/>
            <person name="Permina E."/>
            <person name="Stockwell P."/>
            <person name="Gilligan J."/>
            <person name="Le Lec M.F."/>
            <person name="Gruber M.A.M."/>
            <person name="Quinn O."/>
            <person name="Lovegrove M."/>
            <person name="Duncan E.J."/>
            <person name="Remnant E.J."/>
            <person name="Van Eeckhoven J."/>
            <person name="Graham B."/>
            <person name="Knapp R.A."/>
            <person name="Langford K.W."/>
            <person name="Kronenberg Z."/>
            <person name="Press M.O."/>
            <person name="Eacker S.M."/>
            <person name="Wilson-Rankin E.E."/>
            <person name="Purcell J."/>
            <person name="Lester P.J."/>
            <person name="Dearden P.K."/>
        </authorList>
    </citation>
    <scope>NUCLEOTIDE SEQUENCE</scope>
    <source>
        <strain evidence="3">Marl-1</strain>
    </source>
</reference>
<feature type="coiled-coil region" evidence="1">
    <location>
        <begin position="26"/>
        <end position="53"/>
    </location>
</feature>
<sequence length="454" mass="52988">MQSSQLNGTSGSDVTGNRICSENSECIAAEKESKALRKQVANLTETIADLQNNIYTKDIQLENMRKDGERLSTELKKQQRCNRNLKQQLDDERYFYQREKDHFCEEMQRHKNKCSNNGLKLQEQRWKELEDIRDSLDEENKQLREELAEKSEITYNLCIKFLRMKHAKDTLRQKFDQLHREHLRVMEEMMEKLDEAREELNVIVSEKFQDPLPVNKAKFLQVVQRNTRLVYENATLRVQIQHLTQSLNKLKNYTEKPKAIKVDARIIAKLATQSRRRQDSEIIRKSIATSCVTQPVTVSTSNSSTNNSRSADKTTNGKLGSKIRAKAWDKYKFVTVKEDSQETSSTKSKIERIEENKEKIIDQNDSTSTTSTDSTTEHLQKYIEKLLIDLVFCVAVCQPFCFYTMLDVTLVTYRLVKISTMRLIYNQSSLERSSCYVGKKDQRESMVNIPNKFQ</sequence>
<evidence type="ECO:0000313" key="4">
    <source>
        <dbReference type="Proteomes" id="UP000614350"/>
    </source>
</evidence>
<evidence type="ECO:0000313" key="3">
    <source>
        <dbReference type="EMBL" id="KAF7398540.1"/>
    </source>
</evidence>
<keyword evidence="4" id="KW-1185">Reference proteome</keyword>
<feature type="coiled-coil region" evidence="1">
    <location>
        <begin position="119"/>
        <end position="153"/>
    </location>
</feature>
<gene>
    <name evidence="3" type="ORF">HZH66_006437</name>
</gene>
<accession>A0A834N7G5</accession>
<organism evidence="3 4">
    <name type="scientific">Vespula vulgaris</name>
    <name type="common">Yellow jacket</name>
    <name type="synonym">Wasp</name>
    <dbReference type="NCBI Taxonomy" id="7454"/>
    <lineage>
        <taxon>Eukaryota</taxon>
        <taxon>Metazoa</taxon>
        <taxon>Ecdysozoa</taxon>
        <taxon>Arthropoda</taxon>
        <taxon>Hexapoda</taxon>
        <taxon>Insecta</taxon>
        <taxon>Pterygota</taxon>
        <taxon>Neoptera</taxon>
        <taxon>Endopterygota</taxon>
        <taxon>Hymenoptera</taxon>
        <taxon>Apocrita</taxon>
        <taxon>Aculeata</taxon>
        <taxon>Vespoidea</taxon>
        <taxon>Vespidae</taxon>
        <taxon>Vespinae</taxon>
        <taxon>Vespula</taxon>
    </lineage>
</organism>
<dbReference type="AlphaFoldDB" id="A0A834N7G5"/>
<dbReference type="Proteomes" id="UP000614350">
    <property type="component" value="Unassembled WGS sequence"/>
</dbReference>
<feature type="region of interest" description="Disordered" evidence="2">
    <location>
        <begin position="295"/>
        <end position="317"/>
    </location>
</feature>
<evidence type="ECO:0000256" key="1">
    <source>
        <dbReference type="SAM" id="Coils"/>
    </source>
</evidence>
<feature type="coiled-coil region" evidence="1">
    <location>
        <begin position="179"/>
        <end position="206"/>
    </location>
</feature>
<name>A0A834N7G5_VESVU</name>